<comment type="caution">
    <text evidence="1">The sequence shown here is derived from an EMBL/GenBank/DDBJ whole genome shotgun (WGS) entry which is preliminary data.</text>
</comment>
<reference evidence="1" key="1">
    <citation type="journal article" date="2018" name="Genome Announc.">
        <title>Draft Genome Sequence of "Candidatus Phycosocius bacilliformis," an Alphaproteobacterial Ectosymbiont of the Hydrocarbon-Producing Green Alga Botryococcus braunii.</title>
        <authorList>
            <person name="Tanabe Y."/>
            <person name="Yamaguchi H."/>
            <person name="Watanabe M.M."/>
        </authorList>
    </citation>
    <scope>NUCLEOTIDE SEQUENCE [LARGE SCALE GENOMIC DNA]</scope>
    <source>
        <strain evidence="1">BOTRYCO-2</strain>
    </source>
</reference>
<dbReference type="RefSeq" id="WP_108986046.1">
    <property type="nucleotide sequence ID" value="NZ_BFBR01000010.1"/>
</dbReference>
<accession>A0A2P2EDL3</accession>
<evidence type="ECO:0000313" key="1">
    <source>
        <dbReference type="EMBL" id="GBF59144.1"/>
    </source>
</evidence>
<proteinExistence type="predicted"/>
<protein>
    <submittedName>
        <fullName evidence="1">Uncharacterized protein</fullName>
    </submittedName>
</protein>
<evidence type="ECO:0000313" key="2">
    <source>
        <dbReference type="Proteomes" id="UP000245086"/>
    </source>
</evidence>
<name>A0A2P2EDL3_9PROT</name>
<sequence>MSYGHQPLTLDTGRDLRDLLANAVRSCSKPLKPTRTEKDVSAIMMWLDIYWDDLSSIDDAIVQSILTGKDTNQSMQALAEKHE</sequence>
<organism evidence="1 2">
    <name type="scientific">Candidatus Phycosocius bacilliformis</name>
    <dbReference type="NCBI Taxonomy" id="1445552"/>
    <lineage>
        <taxon>Bacteria</taxon>
        <taxon>Pseudomonadati</taxon>
        <taxon>Pseudomonadota</taxon>
        <taxon>Alphaproteobacteria</taxon>
        <taxon>Caulobacterales</taxon>
        <taxon>Caulobacterales incertae sedis</taxon>
        <taxon>Candidatus Phycosocius</taxon>
    </lineage>
</organism>
<keyword evidence="2" id="KW-1185">Reference proteome</keyword>
<gene>
    <name evidence="1" type="ORF">PbB2_02836</name>
</gene>
<dbReference type="AlphaFoldDB" id="A0A2P2EDL3"/>
<dbReference type="EMBL" id="BFBR01000010">
    <property type="protein sequence ID" value="GBF59144.1"/>
    <property type="molecule type" value="Genomic_DNA"/>
</dbReference>
<dbReference type="Proteomes" id="UP000245086">
    <property type="component" value="Unassembled WGS sequence"/>
</dbReference>